<gene>
    <name evidence="1" type="ordered locus">Mvol_0836</name>
</gene>
<dbReference type="Gene3D" id="3.40.1410.10">
    <property type="entry name" value="Chorismate lyase-like"/>
    <property type="match status" value="1"/>
</dbReference>
<dbReference type="EMBL" id="CP002057">
    <property type="protein sequence ID" value="ADI36495.1"/>
    <property type="molecule type" value="Genomic_DNA"/>
</dbReference>
<evidence type="ECO:0000313" key="2">
    <source>
        <dbReference type="Proteomes" id="UP000007722"/>
    </source>
</evidence>
<proteinExistence type="predicted"/>
<dbReference type="InParanoid" id="D7DTN5"/>
<evidence type="ECO:0000313" key="1">
    <source>
        <dbReference type="EMBL" id="ADI36495.1"/>
    </source>
</evidence>
<sequence length="171" mass="19775">MVNIKPYKVISELNEQHKLSNVEKILLGTDGSITNLLEIIFEGKVAVKTVYQEIIDNVNYRAVALSVKDIPLIYATSKTPLSNIEDYYIRESVKKDLLSADIPIGKILKIHNLETRREIENISVSEVPEDAKKLLNPLREELPQRKYYIIHNNKPIMEIDEYFNIEDHLTK</sequence>
<dbReference type="KEGG" id="mvo:Mvol_0836"/>
<reference evidence="1 2" key="1">
    <citation type="submission" date="2010-05" db="EMBL/GenBank/DDBJ databases">
        <title>Complete sequence of Methanococcus voltae A3.</title>
        <authorList>
            <consortium name="US DOE Joint Genome Institute"/>
            <person name="Lucas S."/>
            <person name="Copeland A."/>
            <person name="Lapidus A."/>
            <person name="Cheng J.-F."/>
            <person name="Bruce D."/>
            <person name="Goodwin L."/>
            <person name="Pitluck S."/>
            <person name="Lowry S."/>
            <person name="Clum A."/>
            <person name="Land M."/>
            <person name="Hauser L."/>
            <person name="Kyrpides N."/>
            <person name="Mikhailova N."/>
            <person name="Whitman W.B."/>
            <person name="Woyke T."/>
        </authorList>
    </citation>
    <scope>NUCLEOTIDE SEQUENCE [LARGE SCALE GENOMIC DNA]</scope>
    <source>
        <strain evidence="2">ATCC BAA-1334 / A3</strain>
    </source>
</reference>
<dbReference type="InterPro" id="IPR002800">
    <property type="entry name" value="Rv2949c-like"/>
</dbReference>
<dbReference type="Proteomes" id="UP000007722">
    <property type="component" value="Chromosome"/>
</dbReference>
<dbReference type="eggNOG" id="arCOG01031">
    <property type="taxonomic scope" value="Archaea"/>
</dbReference>
<dbReference type="Pfam" id="PF01947">
    <property type="entry name" value="Rv2949c-like"/>
    <property type="match status" value="1"/>
</dbReference>
<evidence type="ECO:0008006" key="3">
    <source>
        <dbReference type="Google" id="ProtNLM"/>
    </source>
</evidence>
<keyword evidence="2" id="KW-1185">Reference proteome</keyword>
<dbReference type="SUPFAM" id="SSF64288">
    <property type="entry name" value="Chorismate lyase-like"/>
    <property type="match status" value="1"/>
</dbReference>
<dbReference type="HOGENOM" id="CLU_107938_2_0_2"/>
<dbReference type="InterPro" id="IPR028978">
    <property type="entry name" value="Chorismate_lyase_/UTRA_dom_sf"/>
</dbReference>
<protein>
    <recommendedName>
        <fullName evidence="3">Chorismate lyase</fullName>
    </recommendedName>
</protein>
<name>D7DTN5_METV3</name>
<organism evidence="1 2">
    <name type="scientific">Methanococcus voltae (strain ATCC BAA-1334 / A3)</name>
    <dbReference type="NCBI Taxonomy" id="456320"/>
    <lineage>
        <taxon>Archaea</taxon>
        <taxon>Methanobacteriati</taxon>
        <taxon>Methanobacteriota</taxon>
        <taxon>Methanomada group</taxon>
        <taxon>Methanococci</taxon>
        <taxon>Methanococcales</taxon>
        <taxon>Methanococcaceae</taxon>
        <taxon>Methanococcus</taxon>
    </lineage>
</organism>
<accession>D7DTN5</accession>
<dbReference type="STRING" id="456320.Mvol_0836"/>
<dbReference type="AlphaFoldDB" id="D7DTN5"/>
<dbReference type="OrthoDB" id="145449at2157"/>